<comment type="caution">
    <text evidence="10">The sequence shown here is derived from an EMBL/GenBank/DDBJ whole genome shotgun (WGS) entry which is preliminary data.</text>
</comment>
<protein>
    <recommendedName>
        <fullName evidence="8">CASP-like protein</fullName>
    </recommendedName>
</protein>
<keyword evidence="11" id="KW-1185">Reference proteome</keyword>
<dbReference type="Proteomes" id="UP000825729">
    <property type="component" value="Unassembled WGS sequence"/>
</dbReference>
<comment type="caution">
    <text evidence="8">Lacks conserved residue(s) required for the propagation of feature annotation.</text>
</comment>
<dbReference type="AlphaFoldDB" id="A0AAV7F1G9"/>
<feature type="domain" description="Casparian strip membrane protein" evidence="9">
    <location>
        <begin position="12"/>
        <end position="152"/>
    </location>
</feature>
<evidence type="ECO:0000256" key="5">
    <source>
        <dbReference type="ARBA" id="ARBA00022692"/>
    </source>
</evidence>
<evidence type="ECO:0000256" key="4">
    <source>
        <dbReference type="ARBA" id="ARBA00022475"/>
    </source>
</evidence>
<evidence type="ECO:0000256" key="8">
    <source>
        <dbReference type="RuleBase" id="RU361233"/>
    </source>
</evidence>
<dbReference type="Pfam" id="PF04535">
    <property type="entry name" value="CASP_dom"/>
    <property type="match status" value="1"/>
</dbReference>
<keyword evidence="6 8" id="KW-1133">Transmembrane helix</keyword>
<proteinExistence type="inferred from homology"/>
<feature type="transmembrane region" description="Helical" evidence="8">
    <location>
        <begin position="17"/>
        <end position="35"/>
    </location>
</feature>
<evidence type="ECO:0000256" key="1">
    <source>
        <dbReference type="ARBA" id="ARBA00004651"/>
    </source>
</evidence>
<evidence type="ECO:0000259" key="9">
    <source>
        <dbReference type="Pfam" id="PF04535"/>
    </source>
</evidence>
<dbReference type="NCBIfam" id="TIGR01569">
    <property type="entry name" value="A_tha_TIGR01569"/>
    <property type="match status" value="1"/>
</dbReference>
<sequence length="188" mass="19911">MEVAELGDANGARTAETLLRVVPIGFCLAALVLMIKNSEKNDFGEVSYSNIGGFKYLVYANGLCAAYSLLSAFFTARPGSSPSVRRRAWTFFFFDQVLTYVILAAGTVGAEILYLAYHGDAKVTWSQACDSFGGVCHKATASVGITFGSVACYAALSLFSSYRLFSTFDPPAASDAGAGGIEVAAFPR</sequence>
<gene>
    <name evidence="10" type="ORF">H6P81_007884</name>
</gene>
<evidence type="ECO:0000313" key="10">
    <source>
        <dbReference type="EMBL" id="KAG9454980.1"/>
    </source>
</evidence>
<evidence type="ECO:0000256" key="7">
    <source>
        <dbReference type="ARBA" id="ARBA00023136"/>
    </source>
</evidence>
<comment type="similarity">
    <text evidence="2 8">Belongs to the Casparian strip membrane proteins (CASP) family.</text>
</comment>
<dbReference type="InterPro" id="IPR006702">
    <property type="entry name" value="CASP_dom"/>
</dbReference>
<dbReference type="InterPro" id="IPR006459">
    <property type="entry name" value="CASP/CASPL"/>
</dbReference>
<reference evidence="10 11" key="1">
    <citation type="submission" date="2021-07" db="EMBL/GenBank/DDBJ databases">
        <title>The Aristolochia fimbriata genome: insights into angiosperm evolution, floral development and chemical biosynthesis.</title>
        <authorList>
            <person name="Jiao Y."/>
        </authorList>
    </citation>
    <scope>NUCLEOTIDE SEQUENCE [LARGE SCALE GENOMIC DNA]</scope>
    <source>
        <strain evidence="10">IBCAS-2021</strain>
        <tissue evidence="10">Leaf</tissue>
    </source>
</reference>
<accession>A0AAV7F1G9</accession>
<comment type="subunit">
    <text evidence="3 8">Homodimer and heterodimers.</text>
</comment>
<dbReference type="GO" id="GO:0005886">
    <property type="term" value="C:plasma membrane"/>
    <property type="evidence" value="ECO:0007669"/>
    <property type="project" value="UniProtKB-SubCell"/>
</dbReference>
<keyword evidence="5 8" id="KW-0812">Transmembrane</keyword>
<dbReference type="EMBL" id="JAINDJ010000003">
    <property type="protein sequence ID" value="KAG9454980.1"/>
    <property type="molecule type" value="Genomic_DNA"/>
</dbReference>
<evidence type="ECO:0000256" key="2">
    <source>
        <dbReference type="ARBA" id="ARBA00007651"/>
    </source>
</evidence>
<organism evidence="10 11">
    <name type="scientific">Aristolochia fimbriata</name>
    <name type="common">White veined hardy Dutchman's pipe vine</name>
    <dbReference type="NCBI Taxonomy" id="158543"/>
    <lineage>
        <taxon>Eukaryota</taxon>
        <taxon>Viridiplantae</taxon>
        <taxon>Streptophyta</taxon>
        <taxon>Embryophyta</taxon>
        <taxon>Tracheophyta</taxon>
        <taxon>Spermatophyta</taxon>
        <taxon>Magnoliopsida</taxon>
        <taxon>Magnoliidae</taxon>
        <taxon>Piperales</taxon>
        <taxon>Aristolochiaceae</taxon>
        <taxon>Aristolochia</taxon>
    </lineage>
</organism>
<feature type="transmembrane region" description="Helical" evidence="8">
    <location>
        <begin position="56"/>
        <end position="77"/>
    </location>
</feature>
<feature type="transmembrane region" description="Helical" evidence="8">
    <location>
        <begin position="97"/>
        <end position="117"/>
    </location>
</feature>
<evidence type="ECO:0000256" key="6">
    <source>
        <dbReference type="ARBA" id="ARBA00022989"/>
    </source>
</evidence>
<comment type="subcellular location">
    <subcellularLocation>
        <location evidence="1 8">Cell membrane</location>
        <topology evidence="1 8">Multi-pass membrane protein</topology>
    </subcellularLocation>
</comment>
<evidence type="ECO:0000313" key="11">
    <source>
        <dbReference type="Proteomes" id="UP000825729"/>
    </source>
</evidence>
<dbReference type="PANTHER" id="PTHR33573:SF46">
    <property type="entry name" value="CASP-LIKE PROTEIN 2A1"/>
    <property type="match status" value="1"/>
</dbReference>
<keyword evidence="4 8" id="KW-1003">Cell membrane</keyword>
<keyword evidence="7 8" id="KW-0472">Membrane</keyword>
<name>A0AAV7F1G9_ARIFI</name>
<dbReference type="PANTHER" id="PTHR33573">
    <property type="entry name" value="CASP-LIKE PROTEIN 4A4"/>
    <property type="match status" value="1"/>
</dbReference>
<evidence type="ECO:0000256" key="3">
    <source>
        <dbReference type="ARBA" id="ARBA00011489"/>
    </source>
</evidence>